<evidence type="ECO:0000259" key="3">
    <source>
        <dbReference type="Pfam" id="PF00326"/>
    </source>
</evidence>
<proteinExistence type="predicted"/>
<dbReference type="Pfam" id="PF00326">
    <property type="entry name" value="Peptidase_S9"/>
    <property type="match status" value="1"/>
</dbReference>
<evidence type="ECO:0000313" key="5">
    <source>
        <dbReference type="Proteomes" id="UP001430919"/>
    </source>
</evidence>
<evidence type="ECO:0000256" key="1">
    <source>
        <dbReference type="ARBA" id="ARBA00022801"/>
    </source>
</evidence>
<accession>A0ABS8MQ93</accession>
<keyword evidence="5" id="KW-1185">Reference proteome</keyword>
<keyword evidence="2" id="KW-0812">Transmembrane</keyword>
<evidence type="ECO:0000313" key="4">
    <source>
        <dbReference type="EMBL" id="MCC9070925.1"/>
    </source>
</evidence>
<dbReference type="Gene3D" id="3.40.50.1820">
    <property type="entry name" value="alpha/beta hydrolase"/>
    <property type="match status" value="1"/>
</dbReference>
<keyword evidence="2" id="KW-0472">Membrane</keyword>
<comment type="caution">
    <text evidence="4">The sequence shown here is derived from an EMBL/GenBank/DDBJ whole genome shotgun (WGS) entry which is preliminary data.</text>
</comment>
<protein>
    <submittedName>
        <fullName evidence="4">Prolyl oligopeptidase family serine peptidase</fullName>
    </submittedName>
</protein>
<dbReference type="InterPro" id="IPR029058">
    <property type="entry name" value="AB_hydrolase_fold"/>
</dbReference>
<dbReference type="PANTHER" id="PTHR42776">
    <property type="entry name" value="SERINE PEPTIDASE S9 FAMILY MEMBER"/>
    <property type="match status" value="1"/>
</dbReference>
<evidence type="ECO:0000256" key="2">
    <source>
        <dbReference type="SAM" id="Phobius"/>
    </source>
</evidence>
<feature type="domain" description="Peptidase S9 prolyl oligopeptidase catalytic" evidence="3">
    <location>
        <begin position="689"/>
        <end position="863"/>
    </location>
</feature>
<dbReference type="RefSeq" id="WP_229987588.1">
    <property type="nucleotide sequence ID" value="NZ_JAJJMO010000001.1"/>
</dbReference>
<dbReference type="EMBL" id="JAJJMO010000001">
    <property type="protein sequence ID" value="MCC9070925.1"/>
    <property type="molecule type" value="Genomic_DNA"/>
</dbReference>
<reference evidence="4" key="1">
    <citation type="submission" date="2021-11" db="EMBL/GenBank/DDBJ databases">
        <title>Description of novel Flavobacterium species.</title>
        <authorList>
            <person name="Saticioglu I.B."/>
            <person name="Ay H."/>
            <person name="Altun S."/>
            <person name="Duman M."/>
        </authorList>
    </citation>
    <scope>NUCLEOTIDE SEQUENCE</scope>
    <source>
        <strain evidence="4">F-65</strain>
    </source>
</reference>
<dbReference type="Gene3D" id="2.120.10.30">
    <property type="entry name" value="TolB, C-terminal domain"/>
    <property type="match status" value="1"/>
</dbReference>
<dbReference type="InterPro" id="IPR001375">
    <property type="entry name" value="Peptidase_S9_cat"/>
</dbReference>
<feature type="transmembrane region" description="Helical" evidence="2">
    <location>
        <begin position="12"/>
        <end position="31"/>
    </location>
</feature>
<dbReference type="SUPFAM" id="SSF69304">
    <property type="entry name" value="Tricorn protease N-terminal domain"/>
    <property type="match status" value="1"/>
</dbReference>
<dbReference type="Proteomes" id="UP001430919">
    <property type="component" value="Unassembled WGS sequence"/>
</dbReference>
<keyword evidence="1" id="KW-0378">Hydrolase</keyword>
<gene>
    <name evidence="4" type="ORF">LNQ49_04850</name>
</gene>
<dbReference type="PANTHER" id="PTHR42776:SF27">
    <property type="entry name" value="DIPEPTIDYL PEPTIDASE FAMILY MEMBER 6"/>
    <property type="match status" value="1"/>
</dbReference>
<dbReference type="SUPFAM" id="SSF53474">
    <property type="entry name" value="alpha/beta-Hydrolases"/>
    <property type="match status" value="1"/>
</dbReference>
<keyword evidence="2" id="KW-1133">Transmembrane helix</keyword>
<sequence>MSLFFNTKKIFCCIYNFRVLNLILLLFAYTLSGQVKLKKNITVSDYSKWGTLMNQSLSKKGDWASYCMKYDDVPDTLFVKSVENKISFQFPNANEGMFINEKLFIFLDKARSLHLLDLEKGTLIQLDSIQKYSISADNRYLITLEQNKKEDLLSVRNFEGKILEMIVGVKEYKMNNFGNALVGFIDNQEIKSVLLIKLGAVISKFKILEGSQEIYSNLTWSESSGSFAFLAQNSKQNQNKLFHYLVKQNKLSEFIPQSTEDFPEGFQVSAIPNTLTISPDNSRLIFNIYKTLKSEILDPVQIWNTNDAVVYSEKMHSGELDNTLITVSWQPQNARFLKITDKDRPYCTLNSSKDFALVFGFNKGKPQYGENRKVDYYVADLRKGSQHLLLEDHLMGLHNTSMSPKGTYIAYLMNNEWWVYDFKTKVKIKLANTDNRNFENIEYAQEKKSYGIGGWSSDEKYILLYDRFDIWKASIDGKKTSKITRGSEKKIKFRTVPDDKKVFFPNSGNIAQEVDLDKPITLSATGENQTGFFLLSPRGELKEISYGKSLHSKISKSINADKFIYITQSYDSPPSLVYLNSNTQEKKLVFQSNMHHFNYNWGRQEFIKYTNSANEELNGTLYYPFNYDATSKYPMLVFVYEELSYRNLYYTNPSRYNLTGFNLSSLTAAGYFVLMPDIKYKIGDTGFSAVDCVLAATKKVIESGIIDKERIALMGQSFGGYETNFIVTQTNLFKTAISGVSIFDLERMYLSISESAGKPELWRFESQQWRMGTSLFEGRENYERNSPSTYVESINTPMLIWSGAEDRQVNPDQSVALYLALRRLEKKGILLMYPTESHSLMLKKSQIDLYNRLNDWLAFYLKNEPPPDWIKKGLQ</sequence>
<name>A0ABS8MQ93_9FLAO</name>
<organism evidence="4 5">
    <name type="scientific">Flavobacterium pisciphilum</name>
    <dbReference type="NCBI Taxonomy" id="2893755"/>
    <lineage>
        <taxon>Bacteria</taxon>
        <taxon>Pseudomonadati</taxon>
        <taxon>Bacteroidota</taxon>
        <taxon>Flavobacteriia</taxon>
        <taxon>Flavobacteriales</taxon>
        <taxon>Flavobacteriaceae</taxon>
        <taxon>Flavobacterium</taxon>
    </lineage>
</organism>
<dbReference type="InterPro" id="IPR011042">
    <property type="entry name" value="6-blade_b-propeller_TolB-like"/>
</dbReference>